<dbReference type="RefSeq" id="WP_354615542.1">
    <property type="nucleotide sequence ID" value="NZ_JBEXAE010000004.1"/>
</dbReference>
<dbReference type="Gene3D" id="3.40.630.10">
    <property type="entry name" value="Zn peptidases"/>
    <property type="match status" value="1"/>
</dbReference>
<sequence length="437" mass="46470">MSLKYLALVLILAYQPSFAQQTISQSEKTLAVNQNRLEASIFELAKFGIKPNGETSRVAFTDADIASRTYLINLMKNAGLQVHIDFAGNIIGRREGTDGTKKIIAFGSHTDTVPDGGNYDGCVGSLAALEVALTLNENNIVTNHPLEVIIFSNEEGGLLGSRALAGALSPEALLVKNNSGFTQGEGANRLGGDVSKIEQAARKKGELAAFLELHIEQGGILYGENIDIGVVEGIVGIKWWDVEITGFANHAGTTPMNMRKDALLAASKFIIAVNEVTNSIEGKQVGTVGRISADPGAPNVIPGKVLLSLEIRDLSSERIMQVFNGIQKRAEEIATESNTTISFHPIDANAKPALTDKTIQEAIASSANNLGLTLKQMQSGAGHDAQDMALVAPAGMIFVPSKDGISHSPKEFTSAKDMANGANVLLQTILKLDRELK</sequence>
<keyword evidence="2 5" id="KW-0378">Hydrolase</keyword>
<feature type="signal peptide" evidence="3">
    <location>
        <begin position="1"/>
        <end position="19"/>
    </location>
</feature>
<dbReference type="EMBL" id="JBEXAE010000004">
    <property type="protein sequence ID" value="MET6991127.1"/>
    <property type="molecule type" value="Genomic_DNA"/>
</dbReference>
<dbReference type="GO" id="GO:0016787">
    <property type="term" value="F:hydrolase activity"/>
    <property type="evidence" value="ECO:0007669"/>
    <property type="project" value="UniProtKB-KW"/>
</dbReference>
<dbReference type="PANTHER" id="PTHR32494:SF5">
    <property type="entry name" value="ALLANTOATE AMIDOHYDROLASE"/>
    <property type="match status" value="1"/>
</dbReference>
<dbReference type="PIRSF" id="PIRSF001235">
    <property type="entry name" value="Amidase_carbamoylase"/>
    <property type="match status" value="1"/>
</dbReference>
<dbReference type="InterPro" id="IPR001261">
    <property type="entry name" value="ArgE/DapE_CS"/>
</dbReference>
<dbReference type="InterPro" id="IPR011650">
    <property type="entry name" value="Peptidase_M20_dimer"/>
</dbReference>
<dbReference type="Gene3D" id="3.30.70.360">
    <property type="match status" value="1"/>
</dbReference>
<comment type="similarity">
    <text evidence="1">Belongs to the peptidase M20 family.</text>
</comment>
<dbReference type="CDD" id="cd03884">
    <property type="entry name" value="M20_bAS"/>
    <property type="match status" value="1"/>
</dbReference>
<evidence type="ECO:0000256" key="2">
    <source>
        <dbReference type="ARBA" id="ARBA00022801"/>
    </source>
</evidence>
<dbReference type="InterPro" id="IPR036264">
    <property type="entry name" value="Bact_exopeptidase_dim_dom"/>
</dbReference>
<dbReference type="PROSITE" id="PS00758">
    <property type="entry name" value="ARGE_DAPE_CPG2_1"/>
    <property type="match status" value="1"/>
</dbReference>
<comment type="caution">
    <text evidence="5">The sequence shown here is derived from an EMBL/GenBank/DDBJ whole genome shotgun (WGS) entry which is preliminary data.</text>
</comment>
<proteinExistence type="inferred from homology"/>
<feature type="domain" description="Peptidase M20 dimerisation" evidence="4">
    <location>
        <begin position="235"/>
        <end position="334"/>
    </location>
</feature>
<dbReference type="Pfam" id="PF01546">
    <property type="entry name" value="Peptidase_M20"/>
    <property type="match status" value="1"/>
</dbReference>
<dbReference type="SUPFAM" id="SSF53187">
    <property type="entry name" value="Zn-dependent exopeptidases"/>
    <property type="match status" value="1"/>
</dbReference>
<gene>
    <name evidence="5" type="ORF">ABXZ36_10770</name>
</gene>
<dbReference type="PANTHER" id="PTHR32494">
    <property type="entry name" value="ALLANTOATE DEIMINASE-RELATED"/>
    <property type="match status" value="1"/>
</dbReference>
<dbReference type="InterPro" id="IPR002933">
    <property type="entry name" value="Peptidase_M20"/>
</dbReference>
<name>A0ABV2SWK9_9FLAO</name>
<dbReference type="InterPro" id="IPR010158">
    <property type="entry name" value="Amidase_Cbmase"/>
</dbReference>
<dbReference type="NCBIfam" id="NF006771">
    <property type="entry name" value="PRK09290.1-5"/>
    <property type="match status" value="1"/>
</dbReference>
<feature type="chain" id="PRO_5045846994" evidence="3">
    <location>
        <begin position="20"/>
        <end position="437"/>
    </location>
</feature>
<keyword evidence="6" id="KW-1185">Reference proteome</keyword>
<protein>
    <submittedName>
        <fullName evidence="5">Zn-dependent hydrolase</fullName>
    </submittedName>
</protein>
<evidence type="ECO:0000259" key="4">
    <source>
        <dbReference type="Pfam" id="PF07687"/>
    </source>
</evidence>
<organism evidence="5 6">
    <name type="scientific">Sediminicola arcticus</name>
    <dbReference type="NCBI Taxonomy" id="1574308"/>
    <lineage>
        <taxon>Bacteria</taxon>
        <taxon>Pseudomonadati</taxon>
        <taxon>Bacteroidota</taxon>
        <taxon>Flavobacteriia</taxon>
        <taxon>Flavobacteriales</taxon>
        <taxon>Flavobacteriaceae</taxon>
        <taxon>Sediminicola</taxon>
    </lineage>
</organism>
<evidence type="ECO:0000313" key="5">
    <source>
        <dbReference type="EMBL" id="MET6991127.1"/>
    </source>
</evidence>
<accession>A0ABV2SWK9</accession>
<dbReference type="Pfam" id="PF07687">
    <property type="entry name" value="M20_dimer"/>
    <property type="match status" value="1"/>
</dbReference>
<dbReference type="SUPFAM" id="SSF55031">
    <property type="entry name" value="Bacterial exopeptidase dimerisation domain"/>
    <property type="match status" value="1"/>
</dbReference>
<keyword evidence="3" id="KW-0732">Signal</keyword>
<dbReference type="Proteomes" id="UP001549799">
    <property type="component" value="Unassembled WGS sequence"/>
</dbReference>
<evidence type="ECO:0000313" key="6">
    <source>
        <dbReference type="Proteomes" id="UP001549799"/>
    </source>
</evidence>
<evidence type="ECO:0000256" key="1">
    <source>
        <dbReference type="ARBA" id="ARBA00006153"/>
    </source>
</evidence>
<dbReference type="NCBIfam" id="TIGR01879">
    <property type="entry name" value="hydantase"/>
    <property type="match status" value="1"/>
</dbReference>
<reference evidence="5 6" key="1">
    <citation type="submission" date="2024-07" db="EMBL/GenBank/DDBJ databases">
        <title>The genome sequence of type strain Sediminicola arcticus GDMCC 1.2805.</title>
        <authorList>
            <person name="Liu Y."/>
        </authorList>
    </citation>
    <scope>NUCLEOTIDE SEQUENCE [LARGE SCALE GENOMIC DNA]</scope>
    <source>
        <strain evidence="5 6">GDMCC 1.2805</strain>
    </source>
</reference>
<evidence type="ECO:0000256" key="3">
    <source>
        <dbReference type="SAM" id="SignalP"/>
    </source>
</evidence>